<comment type="caution">
    <text evidence="2">The sequence shown here is derived from an EMBL/GenBank/DDBJ whole genome shotgun (WGS) entry which is preliminary data.</text>
</comment>
<accession>A0A9W8LIV9</accession>
<name>A0A9W8LIV9_9FUNG</name>
<reference evidence="2" key="1">
    <citation type="submission" date="2022-07" db="EMBL/GenBank/DDBJ databases">
        <title>Phylogenomic reconstructions and comparative analyses of Kickxellomycotina fungi.</title>
        <authorList>
            <person name="Reynolds N.K."/>
            <person name="Stajich J.E."/>
            <person name="Barry K."/>
            <person name="Grigoriev I.V."/>
            <person name="Crous P."/>
            <person name="Smith M.E."/>
        </authorList>
    </citation>
    <scope>NUCLEOTIDE SEQUENCE</scope>
    <source>
        <strain evidence="2">NBRC 105414</strain>
    </source>
</reference>
<sequence length="551" mass="57870">MGARSVTPGFWPRLFRRTSGTRPIDTAWPRRPHADSTASAATAVDLAPSAGAGGKGAKAPPAAAAGGSGGGGAGSERRKQRRLTRRPIPEAPAEDAAGLGNGGDDGGGDDDGAAAGGDSGAVDCVRAPRGSYSAAQLGIAPSSHEDGFWRAHDQRLSVGCDDSHAREILDAMVDDVPLSGGWRMEPNQGTFNDVLDDSTCTIHPIVLAFARAHIEHLDVVLGPDHIWLAILQSLRAVLRRDPPRRAHVYQGRPGAGAGAARDGDSGSDSDGPVDLHAVWGALRDSSSVPGRCYSETAGRDVQLFAGEMHGRHMVHGARGAAPLAMAAAAAGGGSAHVDYGRIEVGRRLVAWQPRRRSTNPQWVRALGSGPGVRRMRLAGSLQAWSSLCVLARQIKETLAARHDRAVSWWAHRVHLLVRDLADYFAAQDEATGDVPAAWRKWLALALFDGHSGAPRGACLDGWLSALFAADADARLIHDRHCWSVAWDLVPSGVDLLRISLPARDQPLNMYSGFVGTQQLCRDPNAAAAAAAAAAAEPDRALAPLVGWALDG</sequence>
<organism evidence="2 3">
    <name type="scientific">Coemansia javaensis</name>
    <dbReference type="NCBI Taxonomy" id="2761396"/>
    <lineage>
        <taxon>Eukaryota</taxon>
        <taxon>Fungi</taxon>
        <taxon>Fungi incertae sedis</taxon>
        <taxon>Zoopagomycota</taxon>
        <taxon>Kickxellomycotina</taxon>
        <taxon>Kickxellomycetes</taxon>
        <taxon>Kickxellales</taxon>
        <taxon>Kickxellaceae</taxon>
        <taxon>Coemansia</taxon>
    </lineage>
</organism>
<keyword evidence="3" id="KW-1185">Reference proteome</keyword>
<dbReference type="OrthoDB" id="5553581at2759"/>
<feature type="region of interest" description="Disordered" evidence="1">
    <location>
        <begin position="1"/>
        <end position="120"/>
    </location>
</feature>
<gene>
    <name evidence="2" type="ORF">H4R18_002346</name>
</gene>
<dbReference type="Proteomes" id="UP001140217">
    <property type="component" value="Unassembled WGS sequence"/>
</dbReference>
<feature type="compositionally biased region" description="Low complexity" evidence="1">
    <location>
        <begin position="35"/>
        <end position="50"/>
    </location>
</feature>
<evidence type="ECO:0000313" key="2">
    <source>
        <dbReference type="EMBL" id="KAJ2782317.1"/>
    </source>
</evidence>
<proteinExistence type="predicted"/>
<dbReference type="EMBL" id="JANBUL010000076">
    <property type="protein sequence ID" value="KAJ2782317.1"/>
    <property type="molecule type" value="Genomic_DNA"/>
</dbReference>
<dbReference type="AlphaFoldDB" id="A0A9W8LIV9"/>
<evidence type="ECO:0000313" key="3">
    <source>
        <dbReference type="Proteomes" id="UP001140217"/>
    </source>
</evidence>
<evidence type="ECO:0000256" key="1">
    <source>
        <dbReference type="SAM" id="MobiDB-lite"/>
    </source>
</evidence>
<feature type="region of interest" description="Disordered" evidence="1">
    <location>
        <begin position="245"/>
        <end position="273"/>
    </location>
</feature>
<protein>
    <submittedName>
        <fullName evidence="2">Uncharacterized protein</fullName>
    </submittedName>
</protein>